<dbReference type="PANTHER" id="PTHR46825:SF15">
    <property type="entry name" value="BETA-LACTAMASE-RELATED DOMAIN-CONTAINING PROTEIN"/>
    <property type="match status" value="1"/>
</dbReference>
<feature type="chain" id="PRO_5041213941" evidence="2">
    <location>
        <begin position="20"/>
        <end position="614"/>
    </location>
</feature>
<dbReference type="SUPFAM" id="SSF56601">
    <property type="entry name" value="beta-lactamase/transpeptidase-like"/>
    <property type="match status" value="1"/>
</dbReference>
<dbReference type="PANTHER" id="PTHR46825">
    <property type="entry name" value="D-ALANYL-D-ALANINE-CARBOXYPEPTIDASE/ENDOPEPTIDASE AMPH"/>
    <property type="match status" value="1"/>
</dbReference>
<name>A0AA39MQT5_9AGAR</name>
<gene>
    <name evidence="4" type="ORF">EV421DRAFT_536447</name>
</gene>
<sequence length="614" mass="67504">MAGGLVAFLLVYLCALASAEQNPLFLTQNPVLSPHVDAFISDVLAEWNTPGGVSVAVVKKHSDGTWTAETKGYGNASMDGRQMTEDSLFCIASNSKLFNIIATGLLISNESLSRRVSWDTKIASIVPEWELKDPIASSQSTITDIMSHRTGLPRHDLMYGRTDNVTSIVGFKSALLGRRAENVHQLNRLKHLEPSAEFRDIYQYNNNMYMLLSYLPEILLPHKPPFARYVKEHIFEPLGLTSTTYSVDVARASGNLAQGMARDGVNKTENLFGKGTPRAMRHPNWFLAGGEDGNYKSGAGGVISSAKDAATWLQALLDGGINPVTNDSVIPPDVIEKVATGKTVQVGFALYPELSPMVYGGAQFRYTYRGHGMYCHGGSTTGFMTQVSRFPSDKLGIAVFSNDDDYGGMLHEIIKWYLVDTALGLPPIDWNSRMKSEVTRQYWALARDSHPRPSNPRPPSVSFEALSGPYENPGYGTVDFCFIFKNKSTSDLPSPCDDSWTTLPGAIDTSVPTLLAKWDKAWSTHIMLTHFDENLFNVSTLESRHTINGTQPFWTAEVHEGTIVTAEFSFHQEENQRLISGFGLTGGIWGAGAEAGTRKGGTAQDRAEVWFHKV</sequence>
<reference evidence="4" key="1">
    <citation type="submission" date="2023-06" db="EMBL/GenBank/DDBJ databases">
        <authorList>
            <consortium name="Lawrence Berkeley National Laboratory"/>
            <person name="Ahrendt S."/>
            <person name="Sahu N."/>
            <person name="Indic B."/>
            <person name="Wong-Bajracharya J."/>
            <person name="Merenyi Z."/>
            <person name="Ke H.-M."/>
            <person name="Monk M."/>
            <person name="Kocsube S."/>
            <person name="Drula E."/>
            <person name="Lipzen A."/>
            <person name="Balint B."/>
            <person name="Henrissat B."/>
            <person name="Andreopoulos B."/>
            <person name="Martin F.M."/>
            <person name="Harder C.B."/>
            <person name="Rigling D."/>
            <person name="Ford K.L."/>
            <person name="Foster G.D."/>
            <person name="Pangilinan J."/>
            <person name="Papanicolaou A."/>
            <person name="Barry K."/>
            <person name="LaButti K."/>
            <person name="Viragh M."/>
            <person name="Koriabine M."/>
            <person name="Yan M."/>
            <person name="Riley R."/>
            <person name="Champramary S."/>
            <person name="Plett K.L."/>
            <person name="Tsai I.J."/>
            <person name="Slot J."/>
            <person name="Sipos G."/>
            <person name="Plett J."/>
            <person name="Nagy L.G."/>
            <person name="Grigoriev I.V."/>
        </authorList>
    </citation>
    <scope>NUCLEOTIDE SEQUENCE</scope>
    <source>
        <strain evidence="4">FPL87.14</strain>
    </source>
</reference>
<evidence type="ECO:0000256" key="1">
    <source>
        <dbReference type="ARBA" id="ARBA00038215"/>
    </source>
</evidence>
<evidence type="ECO:0000313" key="4">
    <source>
        <dbReference type="EMBL" id="KAK0443207.1"/>
    </source>
</evidence>
<dbReference type="InterPro" id="IPR012338">
    <property type="entry name" value="Beta-lactam/transpept-like"/>
</dbReference>
<accession>A0AA39MQT5</accession>
<proteinExistence type="inferred from homology"/>
<keyword evidence="2" id="KW-0732">Signal</keyword>
<dbReference type="InterPro" id="IPR001466">
    <property type="entry name" value="Beta-lactam-related"/>
</dbReference>
<organism evidence="4 5">
    <name type="scientific">Armillaria borealis</name>
    <dbReference type="NCBI Taxonomy" id="47425"/>
    <lineage>
        <taxon>Eukaryota</taxon>
        <taxon>Fungi</taxon>
        <taxon>Dikarya</taxon>
        <taxon>Basidiomycota</taxon>
        <taxon>Agaricomycotina</taxon>
        <taxon>Agaricomycetes</taxon>
        <taxon>Agaricomycetidae</taxon>
        <taxon>Agaricales</taxon>
        <taxon>Marasmiineae</taxon>
        <taxon>Physalacriaceae</taxon>
        <taxon>Armillaria</taxon>
    </lineage>
</organism>
<dbReference type="EMBL" id="JAUEPT010000023">
    <property type="protein sequence ID" value="KAK0443207.1"/>
    <property type="molecule type" value="Genomic_DNA"/>
</dbReference>
<dbReference type="AlphaFoldDB" id="A0AA39MQT5"/>
<evidence type="ECO:0000313" key="5">
    <source>
        <dbReference type="Proteomes" id="UP001175226"/>
    </source>
</evidence>
<protein>
    <submittedName>
        <fullName evidence="4">Beta-lactamase/transpeptidase-like protein</fullName>
    </submittedName>
</protein>
<dbReference type="Gene3D" id="3.40.710.10">
    <property type="entry name" value="DD-peptidase/beta-lactamase superfamily"/>
    <property type="match status" value="1"/>
</dbReference>
<evidence type="ECO:0000256" key="2">
    <source>
        <dbReference type="SAM" id="SignalP"/>
    </source>
</evidence>
<comment type="caution">
    <text evidence="4">The sequence shown here is derived from an EMBL/GenBank/DDBJ whole genome shotgun (WGS) entry which is preliminary data.</text>
</comment>
<comment type="similarity">
    <text evidence="1">Belongs to the peptidase S12 family.</text>
</comment>
<feature type="signal peptide" evidence="2">
    <location>
        <begin position="1"/>
        <end position="19"/>
    </location>
</feature>
<feature type="domain" description="Beta-lactamase-related" evidence="3">
    <location>
        <begin position="52"/>
        <end position="405"/>
    </location>
</feature>
<keyword evidence="5" id="KW-1185">Reference proteome</keyword>
<dbReference type="Proteomes" id="UP001175226">
    <property type="component" value="Unassembled WGS sequence"/>
</dbReference>
<evidence type="ECO:0000259" key="3">
    <source>
        <dbReference type="Pfam" id="PF00144"/>
    </source>
</evidence>
<dbReference type="InterPro" id="IPR050491">
    <property type="entry name" value="AmpC-like"/>
</dbReference>
<dbReference type="Pfam" id="PF00144">
    <property type="entry name" value="Beta-lactamase"/>
    <property type="match status" value="1"/>
</dbReference>